<feature type="domain" description="Pyrrolo-quinoline quinone repeat" evidence="2">
    <location>
        <begin position="72"/>
        <end position="165"/>
    </location>
</feature>
<comment type="caution">
    <text evidence="3">The sequence shown here is derived from an EMBL/GenBank/DDBJ whole genome shotgun (WGS) entry which is preliminary data.</text>
</comment>
<name>A0AAE4JJN5_9EURY</name>
<feature type="domain" description="Pyrrolo-quinoline quinone repeat" evidence="2">
    <location>
        <begin position="204"/>
        <end position="310"/>
    </location>
</feature>
<evidence type="ECO:0000259" key="2">
    <source>
        <dbReference type="Pfam" id="PF13360"/>
    </source>
</evidence>
<dbReference type="PANTHER" id="PTHR34512">
    <property type="entry name" value="CELL SURFACE PROTEIN"/>
    <property type="match status" value="1"/>
</dbReference>
<dbReference type="Gene3D" id="2.40.128.630">
    <property type="match status" value="1"/>
</dbReference>
<dbReference type="InterPro" id="IPR015943">
    <property type="entry name" value="WD40/YVTN_repeat-like_dom_sf"/>
</dbReference>
<keyword evidence="4" id="KW-1185">Reference proteome</keyword>
<dbReference type="InterPro" id="IPR002372">
    <property type="entry name" value="PQQ_rpt_dom"/>
</dbReference>
<dbReference type="InterPro" id="IPR011047">
    <property type="entry name" value="Quinoprotein_ADH-like_sf"/>
</dbReference>
<dbReference type="Proteomes" id="UP001253439">
    <property type="component" value="Unassembled WGS sequence"/>
</dbReference>
<dbReference type="SMART" id="SM00564">
    <property type="entry name" value="PQQ"/>
    <property type="match status" value="6"/>
</dbReference>
<dbReference type="AlphaFoldDB" id="A0AAE4JJN5"/>
<evidence type="ECO:0000256" key="1">
    <source>
        <dbReference type="SAM" id="MobiDB-lite"/>
    </source>
</evidence>
<dbReference type="InterPro" id="IPR018391">
    <property type="entry name" value="PQQ_b-propeller_rpt"/>
</dbReference>
<organism evidence="3 4">
    <name type="scientific">Haloarcula terrestris</name>
    <dbReference type="NCBI Taxonomy" id="2950533"/>
    <lineage>
        <taxon>Archaea</taxon>
        <taxon>Methanobacteriati</taxon>
        <taxon>Methanobacteriota</taxon>
        <taxon>Stenosarchaea group</taxon>
        <taxon>Halobacteria</taxon>
        <taxon>Halobacteriales</taxon>
        <taxon>Haloarculaceae</taxon>
        <taxon>Haloarcula</taxon>
    </lineage>
</organism>
<sequence>MPSTQRRSFLGMVATGTVASIAGCSSSCPDDGRPEPSYTVESGTDNAGFETVPDGSWPTPRFDAANTAYTPVRMETTTPSVKWRADISTTISGVENIGASAVVVADSIVVLTTSASVVALSLRDGTEQWRRELKPATVQSPAGIGDRPAPPVMANGRVFLATTDGVVALEADDGAVAWRNTEVVGAGVPAVTDDALFVPTADGVARFDTTDGHRQWTVYVDGTRLAVADSTAVIAGEEVVAVDAETGEIQWRQSDRPDGYPVVADGTVYVCTYGDLVGRSLTDGTEQWRIDRGRSFELPVVTPESVYAIERPGEASSATFAFDQVDEGAPEPRWCSEINLGGAVTAASEDAVFTFQHDIGLTAFTTRFGDAVWQYPAEYQAVSLAVLDGGVVSVSPEGSVVAFGGE</sequence>
<dbReference type="EMBL" id="JAMQOM010000005">
    <property type="protein sequence ID" value="MDS0222424.1"/>
    <property type="molecule type" value="Genomic_DNA"/>
</dbReference>
<dbReference type="Pfam" id="PF13360">
    <property type="entry name" value="PQQ_2"/>
    <property type="match status" value="2"/>
</dbReference>
<gene>
    <name evidence="3" type="ORF">NDI54_13835</name>
</gene>
<proteinExistence type="predicted"/>
<dbReference type="PANTHER" id="PTHR34512:SF30">
    <property type="entry name" value="OUTER MEMBRANE PROTEIN ASSEMBLY FACTOR BAMB"/>
    <property type="match status" value="1"/>
</dbReference>
<reference evidence="3 4" key="1">
    <citation type="submission" date="2022-06" db="EMBL/GenBank/DDBJ databases">
        <title>Haloarcula sp. a new haloarchaeum isolate from saline soil.</title>
        <authorList>
            <person name="Strakova D."/>
            <person name="Galisteo C."/>
            <person name="Sanchez-Porro C."/>
            <person name="Ventosa A."/>
        </authorList>
    </citation>
    <scope>NUCLEOTIDE SEQUENCE [LARGE SCALE GENOMIC DNA]</scope>
    <source>
        <strain evidence="3 4">S1AR25-5A</strain>
    </source>
</reference>
<protein>
    <submittedName>
        <fullName evidence="3">PQQ-binding-like beta-propeller repeat protein</fullName>
    </submittedName>
</protein>
<accession>A0AAE4JJN5</accession>
<dbReference type="Gene3D" id="2.40.10.480">
    <property type="match status" value="1"/>
</dbReference>
<feature type="region of interest" description="Disordered" evidence="1">
    <location>
        <begin position="25"/>
        <end position="60"/>
    </location>
</feature>
<dbReference type="PROSITE" id="PS51257">
    <property type="entry name" value="PROKAR_LIPOPROTEIN"/>
    <property type="match status" value="1"/>
</dbReference>
<dbReference type="SUPFAM" id="SSF50998">
    <property type="entry name" value="Quinoprotein alcohol dehydrogenase-like"/>
    <property type="match status" value="1"/>
</dbReference>
<evidence type="ECO:0000313" key="3">
    <source>
        <dbReference type="EMBL" id="MDS0222424.1"/>
    </source>
</evidence>
<evidence type="ECO:0000313" key="4">
    <source>
        <dbReference type="Proteomes" id="UP001253439"/>
    </source>
</evidence>
<dbReference type="Gene3D" id="2.130.10.10">
    <property type="entry name" value="YVTN repeat-like/Quinoprotein amine dehydrogenase"/>
    <property type="match status" value="1"/>
</dbReference>